<dbReference type="CDD" id="cd06464">
    <property type="entry name" value="ACD_sHsps-like"/>
    <property type="match status" value="1"/>
</dbReference>
<evidence type="ECO:0000313" key="4">
    <source>
        <dbReference type="EMBL" id="CUU59208.1"/>
    </source>
</evidence>
<evidence type="ECO:0000313" key="5">
    <source>
        <dbReference type="Proteomes" id="UP000198802"/>
    </source>
</evidence>
<keyword evidence="5" id="KW-1185">Reference proteome</keyword>
<name>A0A0S4QWN5_9ACTN</name>
<protein>
    <submittedName>
        <fullName evidence="4">Hsp20/alpha crystallin family protein</fullName>
    </submittedName>
</protein>
<sequence length="60" mass="6696">MARRRSRMVGRFEHRITVPGDVDPESVSASLADGVLTIRLAKTERSQAEHIEIAAPRLKI</sequence>
<dbReference type="Proteomes" id="UP000198802">
    <property type="component" value="Unassembled WGS sequence"/>
</dbReference>
<reference evidence="5" key="1">
    <citation type="submission" date="2015-11" db="EMBL/GenBank/DDBJ databases">
        <authorList>
            <person name="Varghese N."/>
        </authorList>
    </citation>
    <scope>NUCLEOTIDE SEQUENCE [LARGE SCALE GENOMIC DNA]</scope>
    <source>
        <strain evidence="5">DSM 45899</strain>
    </source>
</reference>
<dbReference type="Pfam" id="PF00011">
    <property type="entry name" value="HSP20"/>
    <property type="match status" value="1"/>
</dbReference>
<dbReference type="InterPro" id="IPR008978">
    <property type="entry name" value="HSP20-like_chaperone"/>
</dbReference>
<proteinExistence type="inferred from homology"/>
<dbReference type="SUPFAM" id="SSF49764">
    <property type="entry name" value="HSP20-like chaperones"/>
    <property type="match status" value="1"/>
</dbReference>
<evidence type="ECO:0000256" key="1">
    <source>
        <dbReference type="PROSITE-ProRule" id="PRU00285"/>
    </source>
</evidence>
<feature type="domain" description="SHSP" evidence="3">
    <location>
        <begin position="1"/>
        <end position="56"/>
    </location>
</feature>
<dbReference type="Gene3D" id="2.60.40.790">
    <property type="match status" value="1"/>
</dbReference>
<accession>A0A0S4QWN5</accession>
<evidence type="ECO:0000256" key="2">
    <source>
        <dbReference type="RuleBase" id="RU003616"/>
    </source>
</evidence>
<dbReference type="RefSeq" id="WP_235498439.1">
    <property type="nucleotide sequence ID" value="NZ_FAOZ01000025.1"/>
</dbReference>
<dbReference type="EMBL" id="FAOZ01000025">
    <property type="protein sequence ID" value="CUU59208.1"/>
    <property type="molecule type" value="Genomic_DNA"/>
</dbReference>
<evidence type="ECO:0000259" key="3">
    <source>
        <dbReference type="PROSITE" id="PS01031"/>
    </source>
</evidence>
<dbReference type="InterPro" id="IPR002068">
    <property type="entry name" value="A-crystallin/Hsp20_dom"/>
</dbReference>
<dbReference type="AlphaFoldDB" id="A0A0S4QWN5"/>
<comment type="similarity">
    <text evidence="1 2">Belongs to the small heat shock protein (HSP20) family.</text>
</comment>
<organism evidence="4 5">
    <name type="scientific">Parafrankia irregularis</name>
    <dbReference type="NCBI Taxonomy" id="795642"/>
    <lineage>
        <taxon>Bacteria</taxon>
        <taxon>Bacillati</taxon>
        <taxon>Actinomycetota</taxon>
        <taxon>Actinomycetes</taxon>
        <taxon>Frankiales</taxon>
        <taxon>Frankiaceae</taxon>
        <taxon>Parafrankia</taxon>
    </lineage>
</organism>
<dbReference type="PROSITE" id="PS01031">
    <property type="entry name" value="SHSP"/>
    <property type="match status" value="1"/>
</dbReference>
<gene>
    <name evidence="4" type="ORF">Ga0074812_12599</name>
</gene>